<dbReference type="SUPFAM" id="SSF110849">
    <property type="entry name" value="ParB/Sulfiredoxin"/>
    <property type="match status" value="1"/>
</dbReference>
<evidence type="ECO:0000256" key="2">
    <source>
        <dbReference type="ARBA" id="ARBA00022829"/>
    </source>
</evidence>
<evidence type="ECO:0000259" key="5">
    <source>
        <dbReference type="SMART" id="SM00470"/>
    </source>
</evidence>
<dbReference type="PANTHER" id="PTHR33375">
    <property type="entry name" value="CHROMOSOME-PARTITIONING PROTEIN PARB-RELATED"/>
    <property type="match status" value="1"/>
</dbReference>
<feature type="compositionally biased region" description="Basic and acidic residues" evidence="4">
    <location>
        <begin position="146"/>
        <end position="155"/>
    </location>
</feature>
<dbReference type="GO" id="GO:0007059">
    <property type="term" value="P:chromosome segregation"/>
    <property type="evidence" value="ECO:0007669"/>
    <property type="project" value="UniProtKB-KW"/>
</dbReference>
<dbReference type="Pfam" id="PF17762">
    <property type="entry name" value="HTH_ParB"/>
    <property type="match status" value="1"/>
</dbReference>
<keyword evidence="2" id="KW-0159">Chromosome partition</keyword>
<sequence>MAKQKRRGLGAGLGALIPESQKEATNSPIDVFFGGTPHAPKAVDKGEAQTKQAPGEGNVSRETLPPSKEVVGTASLRDDSPTARTETESTTPKTSSENKASARKAAPKGPKLSAKATTKVANEAPVETQDAIKQKTRVSAKPKKQTPVEEAKLDVEETTLPEEVSSNQVADKGATGPVTTDREPGLGVDKDVDSDDLVPVPGATFAEIPLEQIVANRAQPRQYFDEEELEELADSISQVGVLQPIVVRPLTEPLEDNPAARYELIMGERRWRASQKAGLDSIPAIVRRTQEDDLLRDALLENLHRVQLNPLEEAAAYQQLIEDFGWTQEELSRKISKSRPVITNTLRLLRLPALVQKRVAAGVLSAGHARALLGLADPADMEILAQRIVAENLSVRQVEEIVAMGIDKQEKKPRTRRRAGRYQAELNTLAGHLSDRFETKVKVRFGQNKGSMTIDFADIDDLNRILEVLAPGEASLIVEEPESKS</sequence>
<dbReference type="FunFam" id="1.10.10.2830:FF:000001">
    <property type="entry name" value="Chromosome partitioning protein ParB"/>
    <property type="match status" value="1"/>
</dbReference>
<dbReference type="FunFam" id="3.90.1530.30:FF:000001">
    <property type="entry name" value="Chromosome partitioning protein ParB"/>
    <property type="match status" value="1"/>
</dbReference>
<dbReference type="GO" id="GO:0005694">
    <property type="term" value="C:chromosome"/>
    <property type="evidence" value="ECO:0007669"/>
    <property type="project" value="TreeGrafter"/>
</dbReference>
<dbReference type="RefSeq" id="WP_185933532.1">
    <property type="nucleotide sequence ID" value="NZ_UYIO01000001.1"/>
</dbReference>
<comment type="similarity">
    <text evidence="1">Belongs to the ParB family.</text>
</comment>
<dbReference type="InterPro" id="IPR050336">
    <property type="entry name" value="Chromosome_partition/occlusion"/>
</dbReference>
<protein>
    <submittedName>
        <fullName evidence="6">Stage 0 sporulation protein J</fullName>
    </submittedName>
</protein>
<reference evidence="6 7" key="1">
    <citation type="submission" date="2018-11" db="EMBL/GenBank/DDBJ databases">
        <authorList>
            <consortium name="Pathogen Informatics"/>
        </authorList>
    </citation>
    <scope>NUCLEOTIDE SEQUENCE [LARGE SCALE GENOMIC DNA]</scope>
    <source>
        <strain evidence="6 7">NCTC10327</strain>
    </source>
</reference>
<proteinExistence type="inferred from homology"/>
<dbReference type="Pfam" id="PF02195">
    <property type="entry name" value="ParB_N"/>
    <property type="match status" value="1"/>
</dbReference>
<dbReference type="GO" id="GO:0045881">
    <property type="term" value="P:positive regulation of sporulation resulting in formation of a cellular spore"/>
    <property type="evidence" value="ECO:0007669"/>
    <property type="project" value="TreeGrafter"/>
</dbReference>
<dbReference type="GO" id="GO:0003677">
    <property type="term" value="F:DNA binding"/>
    <property type="evidence" value="ECO:0007669"/>
    <property type="project" value="UniProtKB-KW"/>
</dbReference>
<dbReference type="InterPro" id="IPR057240">
    <property type="entry name" value="ParB_dimer_C"/>
</dbReference>
<gene>
    <name evidence="6" type="primary">spo0J</name>
    <name evidence="6" type="ORF">NCTC10327_00074</name>
</gene>
<keyword evidence="3" id="KW-0238">DNA-binding</keyword>
<feature type="compositionally biased region" description="Basic and acidic residues" evidence="4">
    <location>
        <begin position="180"/>
        <end position="191"/>
    </location>
</feature>
<comment type="caution">
    <text evidence="6">The sequence shown here is derived from an EMBL/GenBank/DDBJ whole genome shotgun (WGS) entry which is preliminary data.</text>
</comment>
<evidence type="ECO:0000313" key="6">
    <source>
        <dbReference type="EMBL" id="VDG75349.1"/>
    </source>
</evidence>
<dbReference type="Gene3D" id="3.90.1530.30">
    <property type="match status" value="1"/>
</dbReference>
<dbReference type="Gene3D" id="1.10.10.2830">
    <property type="match status" value="1"/>
</dbReference>
<evidence type="ECO:0000313" key="7">
    <source>
        <dbReference type="Proteomes" id="UP000269974"/>
    </source>
</evidence>
<dbReference type="Pfam" id="PF23552">
    <property type="entry name" value="ParB_C"/>
    <property type="match status" value="1"/>
</dbReference>
<dbReference type="PANTHER" id="PTHR33375:SF1">
    <property type="entry name" value="CHROMOSOME-PARTITIONING PROTEIN PARB-RELATED"/>
    <property type="match status" value="1"/>
</dbReference>
<evidence type="ECO:0000256" key="3">
    <source>
        <dbReference type="ARBA" id="ARBA00023125"/>
    </source>
</evidence>
<dbReference type="InterPro" id="IPR036086">
    <property type="entry name" value="ParB/Sulfiredoxin_sf"/>
</dbReference>
<organism evidence="6 7">
    <name type="scientific">Actinobaculum suis</name>
    <dbReference type="NCBI Taxonomy" id="1657"/>
    <lineage>
        <taxon>Bacteria</taxon>
        <taxon>Bacillati</taxon>
        <taxon>Actinomycetota</taxon>
        <taxon>Actinomycetes</taxon>
        <taxon>Actinomycetales</taxon>
        <taxon>Actinomycetaceae</taxon>
        <taxon>Actinobaculum</taxon>
    </lineage>
</organism>
<dbReference type="SMART" id="SM00470">
    <property type="entry name" value="ParB"/>
    <property type="match status" value="1"/>
</dbReference>
<feature type="region of interest" description="Disordered" evidence="4">
    <location>
        <begin position="1"/>
        <end position="194"/>
    </location>
</feature>
<evidence type="ECO:0000256" key="4">
    <source>
        <dbReference type="SAM" id="MobiDB-lite"/>
    </source>
</evidence>
<accession>A0A7Z8Y7M3</accession>
<dbReference type="AlphaFoldDB" id="A0A7Z8Y7M3"/>
<dbReference type="InterPro" id="IPR004437">
    <property type="entry name" value="ParB/RepB/Spo0J"/>
</dbReference>
<name>A0A7Z8Y7M3_9ACTO</name>
<feature type="compositionally biased region" description="Low complexity" evidence="4">
    <location>
        <begin position="88"/>
        <end position="97"/>
    </location>
</feature>
<feature type="domain" description="ParB-like N-terminal" evidence="5">
    <location>
        <begin position="206"/>
        <end position="303"/>
    </location>
</feature>
<feature type="compositionally biased region" description="Basic and acidic residues" evidence="4">
    <location>
        <begin position="76"/>
        <end position="87"/>
    </location>
</feature>
<dbReference type="NCBIfam" id="TIGR00180">
    <property type="entry name" value="parB_part"/>
    <property type="match status" value="1"/>
</dbReference>
<evidence type="ECO:0000256" key="1">
    <source>
        <dbReference type="ARBA" id="ARBA00006295"/>
    </source>
</evidence>
<dbReference type="CDD" id="cd16393">
    <property type="entry name" value="SPO0J_N"/>
    <property type="match status" value="1"/>
</dbReference>
<dbReference type="SUPFAM" id="SSF109709">
    <property type="entry name" value="KorB DNA-binding domain-like"/>
    <property type="match status" value="1"/>
</dbReference>
<feature type="compositionally biased region" description="Basic residues" evidence="4">
    <location>
        <begin position="134"/>
        <end position="144"/>
    </location>
</feature>
<dbReference type="InterPro" id="IPR041468">
    <property type="entry name" value="HTH_ParB/Spo0J"/>
</dbReference>
<dbReference type="Proteomes" id="UP000269974">
    <property type="component" value="Unassembled WGS sequence"/>
</dbReference>
<dbReference type="InterPro" id="IPR003115">
    <property type="entry name" value="ParB_N"/>
</dbReference>
<dbReference type="EMBL" id="UYIO01000001">
    <property type="protein sequence ID" value="VDG75349.1"/>
    <property type="molecule type" value="Genomic_DNA"/>
</dbReference>